<dbReference type="InParanoid" id="A0A0C3BHV3"/>
<keyword evidence="3" id="KW-1185">Reference proteome</keyword>
<sequence length="71" mass="7728">MAPLDLPPDGKITADLNPLPRQIIPRPDTEPLDVDAHFGNPQYIESYNWVNSPSPTVIVPGTPYAAAPTTY</sequence>
<dbReference type="Proteomes" id="UP000054166">
    <property type="component" value="Unassembled WGS sequence"/>
</dbReference>
<dbReference type="AlphaFoldDB" id="A0A0C3BHV3"/>
<protein>
    <submittedName>
        <fullName evidence="2">Uncharacterized protein</fullName>
    </submittedName>
</protein>
<dbReference type="EMBL" id="KN832983">
    <property type="protein sequence ID" value="KIM85898.1"/>
    <property type="molecule type" value="Genomic_DNA"/>
</dbReference>
<dbReference type="HOGENOM" id="CLU_2740914_0_0_1"/>
<feature type="region of interest" description="Disordered" evidence="1">
    <location>
        <begin position="1"/>
        <end position="21"/>
    </location>
</feature>
<proteinExistence type="predicted"/>
<name>A0A0C3BHV3_PILCF</name>
<reference evidence="3" key="2">
    <citation type="submission" date="2015-01" db="EMBL/GenBank/DDBJ databases">
        <title>Evolutionary Origins and Diversification of the Mycorrhizal Mutualists.</title>
        <authorList>
            <consortium name="DOE Joint Genome Institute"/>
            <consortium name="Mycorrhizal Genomics Consortium"/>
            <person name="Kohler A."/>
            <person name="Kuo A."/>
            <person name="Nagy L.G."/>
            <person name="Floudas D."/>
            <person name="Copeland A."/>
            <person name="Barry K.W."/>
            <person name="Cichocki N."/>
            <person name="Veneault-Fourrey C."/>
            <person name="LaButti K."/>
            <person name="Lindquist E.A."/>
            <person name="Lipzen A."/>
            <person name="Lundell T."/>
            <person name="Morin E."/>
            <person name="Murat C."/>
            <person name="Riley R."/>
            <person name="Ohm R."/>
            <person name="Sun H."/>
            <person name="Tunlid A."/>
            <person name="Henrissat B."/>
            <person name="Grigoriev I.V."/>
            <person name="Hibbett D.S."/>
            <person name="Martin F."/>
        </authorList>
    </citation>
    <scope>NUCLEOTIDE SEQUENCE [LARGE SCALE GENOMIC DNA]</scope>
    <source>
        <strain evidence="3">F 1598</strain>
    </source>
</reference>
<accession>A0A0C3BHV3</accession>
<reference evidence="2 3" key="1">
    <citation type="submission" date="2014-04" db="EMBL/GenBank/DDBJ databases">
        <authorList>
            <consortium name="DOE Joint Genome Institute"/>
            <person name="Kuo A."/>
            <person name="Tarkka M."/>
            <person name="Buscot F."/>
            <person name="Kohler A."/>
            <person name="Nagy L.G."/>
            <person name="Floudas D."/>
            <person name="Copeland A."/>
            <person name="Barry K.W."/>
            <person name="Cichocki N."/>
            <person name="Veneault-Fourrey C."/>
            <person name="LaButti K."/>
            <person name="Lindquist E.A."/>
            <person name="Lipzen A."/>
            <person name="Lundell T."/>
            <person name="Morin E."/>
            <person name="Murat C."/>
            <person name="Sun H."/>
            <person name="Tunlid A."/>
            <person name="Henrissat B."/>
            <person name="Grigoriev I.V."/>
            <person name="Hibbett D.S."/>
            <person name="Martin F."/>
            <person name="Nordberg H.P."/>
            <person name="Cantor M.N."/>
            <person name="Hua S.X."/>
        </authorList>
    </citation>
    <scope>NUCLEOTIDE SEQUENCE [LARGE SCALE GENOMIC DNA]</scope>
    <source>
        <strain evidence="2 3">F 1598</strain>
    </source>
</reference>
<evidence type="ECO:0000313" key="3">
    <source>
        <dbReference type="Proteomes" id="UP000054166"/>
    </source>
</evidence>
<evidence type="ECO:0000256" key="1">
    <source>
        <dbReference type="SAM" id="MobiDB-lite"/>
    </source>
</evidence>
<evidence type="ECO:0000313" key="2">
    <source>
        <dbReference type="EMBL" id="KIM85898.1"/>
    </source>
</evidence>
<organism evidence="2 3">
    <name type="scientific">Piloderma croceum (strain F 1598)</name>
    <dbReference type="NCBI Taxonomy" id="765440"/>
    <lineage>
        <taxon>Eukaryota</taxon>
        <taxon>Fungi</taxon>
        <taxon>Dikarya</taxon>
        <taxon>Basidiomycota</taxon>
        <taxon>Agaricomycotina</taxon>
        <taxon>Agaricomycetes</taxon>
        <taxon>Agaricomycetidae</taxon>
        <taxon>Atheliales</taxon>
        <taxon>Atheliaceae</taxon>
        <taxon>Piloderma</taxon>
    </lineage>
</organism>
<gene>
    <name evidence="2" type="ORF">PILCRDRAFT_328618</name>
</gene>